<reference evidence="2 3" key="1">
    <citation type="submission" date="2020-01" db="EMBL/GenBank/DDBJ databases">
        <authorList>
            <person name="Gulvik C.A."/>
            <person name="Batra D.G."/>
        </authorList>
    </citation>
    <scope>NUCLEOTIDE SEQUENCE [LARGE SCALE GENOMIC DNA]</scope>
    <source>
        <strain evidence="2 3">W9323</strain>
    </source>
</reference>
<keyword evidence="1" id="KW-0472">Membrane</keyword>
<dbReference type="Proteomes" id="UP000503088">
    <property type="component" value="Chromosome"/>
</dbReference>
<proteinExistence type="predicted"/>
<keyword evidence="1" id="KW-1133">Transmembrane helix</keyword>
<sequence>MEYPREVQNYLSALDHFLKLADLSDEEKKEIRERKVNQIESLIQSQTSGRKEETKRMIAKLGDPEKEVSQHLPPQRKIPPTLYSLKRRLPFFPLTFFLAFSFLDNDFVTILLGKVTDKMDILFYLVLIGASYVATLFAIYDYRFDKRLYRDVMIIILSGYVIFWVQVLFAVSFGSLTWEVWTIPLLLVILLIVPTKWMKKKYATFH</sequence>
<protein>
    <submittedName>
        <fullName evidence="2">Uncharacterized protein</fullName>
    </submittedName>
</protein>
<dbReference type="KEGG" id="kpul:GXN76_04175"/>
<evidence type="ECO:0000256" key="1">
    <source>
        <dbReference type="SAM" id="Phobius"/>
    </source>
</evidence>
<name>A0A7D4BP50_9BACL</name>
<dbReference type="AlphaFoldDB" id="A0A7D4BP50"/>
<evidence type="ECO:0000313" key="2">
    <source>
        <dbReference type="EMBL" id="QKG83751.1"/>
    </source>
</evidence>
<gene>
    <name evidence="2" type="ORF">GXN76_04175</name>
</gene>
<keyword evidence="3" id="KW-1185">Reference proteome</keyword>
<keyword evidence="1" id="KW-0812">Transmembrane</keyword>
<evidence type="ECO:0000313" key="3">
    <source>
        <dbReference type="Proteomes" id="UP000503088"/>
    </source>
</evidence>
<dbReference type="EMBL" id="CP048104">
    <property type="protein sequence ID" value="QKG83751.1"/>
    <property type="molecule type" value="Genomic_DNA"/>
</dbReference>
<dbReference type="RefSeq" id="WP_173220785.1">
    <property type="nucleotide sequence ID" value="NZ_CP048104.1"/>
</dbReference>
<accession>A0A7D4BP50</accession>
<organism evidence="2 3">
    <name type="scientific">Kroppenstedtia pulmonis</name>
    <dbReference type="NCBI Taxonomy" id="1380685"/>
    <lineage>
        <taxon>Bacteria</taxon>
        <taxon>Bacillati</taxon>
        <taxon>Bacillota</taxon>
        <taxon>Bacilli</taxon>
        <taxon>Bacillales</taxon>
        <taxon>Thermoactinomycetaceae</taxon>
        <taxon>Kroppenstedtia</taxon>
    </lineage>
</organism>
<feature type="transmembrane region" description="Helical" evidence="1">
    <location>
        <begin position="91"/>
        <end position="115"/>
    </location>
</feature>
<feature type="transmembrane region" description="Helical" evidence="1">
    <location>
        <begin position="152"/>
        <end position="174"/>
    </location>
</feature>
<feature type="transmembrane region" description="Helical" evidence="1">
    <location>
        <begin position="180"/>
        <end position="198"/>
    </location>
</feature>
<feature type="transmembrane region" description="Helical" evidence="1">
    <location>
        <begin position="121"/>
        <end position="140"/>
    </location>
</feature>